<gene>
    <name evidence="2" type="ORF">KI688_007152</name>
</gene>
<reference evidence="2" key="1">
    <citation type="submission" date="2021-06" db="EMBL/GenBank/DDBJ databases">
        <title>Genome Sequence of Mortierella hyaline Strain SCG-10, a Cold-Adapted, Nitrate-Reducing Fungus Isolated from Soil in Minnesota, USA.</title>
        <authorList>
            <person name="Aldossari N."/>
        </authorList>
    </citation>
    <scope>NUCLEOTIDE SEQUENCE</scope>
    <source>
        <strain evidence="2">SCG-10</strain>
    </source>
</reference>
<feature type="region of interest" description="Disordered" evidence="1">
    <location>
        <begin position="1"/>
        <end position="59"/>
    </location>
</feature>
<accession>A0A9P7XK19</accession>
<dbReference type="EMBL" id="JAHRHY010000023">
    <property type="protein sequence ID" value="KAG9061573.1"/>
    <property type="molecule type" value="Genomic_DNA"/>
</dbReference>
<sequence>MDAYSSMDEDQYDCYEDDDDEEEEEEEEEDDDDDEEEEDRDETEQQQKTAVEMEEEELPELTLDFADPVGSRFDELLYWIYTDKGDRWLTHFTPQNYAAILQNIALLNLATPAVLAICRAFEQSPANTEGVVPLGTADGYFMLP</sequence>
<dbReference type="OrthoDB" id="2432912at2759"/>
<keyword evidence="3" id="KW-1185">Reference proteome</keyword>
<evidence type="ECO:0000256" key="1">
    <source>
        <dbReference type="SAM" id="MobiDB-lite"/>
    </source>
</evidence>
<dbReference type="AlphaFoldDB" id="A0A9P7XK19"/>
<organism evidence="2 3">
    <name type="scientific">Linnemannia hyalina</name>
    <dbReference type="NCBI Taxonomy" id="64524"/>
    <lineage>
        <taxon>Eukaryota</taxon>
        <taxon>Fungi</taxon>
        <taxon>Fungi incertae sedis</taxon>
        <taxon>Mucoromycota</taxon>
        <taxon>Mortierellomycotina</taxon>
        <taxon>Mortierellomycetes</taxon>
        <taxon>Mortierellales</taxon>
        <taxon>Mortierellaceae</taxon>
        <taxon>Linnemannia</taxon>
    </lineage>
</organism>
<comment type="caution">
    <text evidence="2">The sequence shown here is derived from an EMBL/GenBank/DDBJ whole genome shotgun (WGS) entry which is preliminary data.</text>
</comment>
<evidence type="ECO:0000313" key="3">
    <source>
        <dbReference type="Proteomes" id="UP000707451"/>
    </source>
</evidence>
<name>A0A9P7XK19_9FUNG</name>
<feature type="compositionally biased region" description="Acidic residues" evidence="1">
    <location>
        <begin position="7"/>
        <end position="44"/>
    </location>
</feature>
<protein>
    <submittedName>
        <fullName evidence="2">Uncharacterized protein</fullName>
    </submittedName>
</protein>
<evidence type="ECO:0000313" key="2">
    <source>
        <dbReference type="EMBL" id="KAG9061573.1"/>
    </source>
</evidence>
<proteinExistence type="predicted"/>
<dbReference type="Proteomes" id="UP000707451">
    <property type="component" value="Unassembled WGS sequence"/>
</dbReference>